<dbReference type="SUPFAM" id="SSF51735">
    <property type="entry name" value="NAD(P)-binding Rossmann-fold domains"/>
    <property type="match status" value="1"/>
</dbReference>
<organism evidence="6 7">
    <name type="scientific">Georgenia halotolerans</name>
    <dbReference type="NCBI Taxonomy" id="3028317"/>
    <lineage>
        <taxon>Bacteria</taxon>
        <taxon>Bacillati</taxon>
        <taxon>Actinomycetota</taxon>
        <taxon>Actinomycetes</taxon>
        <taxon>Micrococcales</taxon>
        <taxon>Bogoriellaceae</taxon>
        <taxon>Georgenia</taxon>
    </lineage>
</organism>
<dbReference type="EMBL" id="JARACI010001118">
    <property type="protein sequence ID" value="MDD9207523.1"/>
    <property type="molecule type" value="Genomic_DNA"/>
</dbReference>
<evidence type="ECO:0000256" key="1">
    <source>
        <dbReference type="ARBA" id="ARBA00006484"/>
    </source>
</evidence>
<dbReference type="Proteomes" id="UP001165561">
    <property type="component" value="Unassembled WGS sequence"/>
</dbReference>
<evidence type="ECO:0000256" key="2">
    <source>
        <dbReference type="ARBA" id="ARBA00023002"/>
    </source>
</evidence>
<dbReference type="PANTHER" id="PTHR44196:SF1">
    <property type="entry name" value="DEHYDROGENASE_REDUCTASE SDR FAMILY MEMBER 7B"/>
    <property type="match status" value="1"/>
</dbReference>
<gene>
    <name evidence="6" type="ORF">PU560_13780</name>
</gene>
<dbReference type="InterPro" id="IPR036291">
    <property type="entry name" value="NAD(P)-bd_dom_sf"/>
</dbReference>
<evidence type="ECO:0000313" key="6">
    <source>
        <dbReference type="EMBL" id="MDD9207523.1"/>
    </source>
</evidence>
<evidence type="ECO:0000313" key="7">
    <source>
        <dbReference type="Proteomes" id="UP001165561"/>
    </source>
</evidence>
<accession>A0ABT5U0R5</accession>
<dbReference type="PANTHER" id="PTHR44196">
    <property type="entry name" value="DEHYDROGENASE/REDUCTASE SDR FAMILY MEMBER 7B"/>
    <property type="match status" value="1"/>
</dbReference>
<evidence type="ECO:0000256" key="3">
    <source>
        <dbReference type="RuleBase" id="RU000363"/>
    </source>
</evidence>
<keyword evidence="2" id="KW-0560">Oxidoreductase</keyword>
<name>A0ABT5U0R5_9MICO</name>
<sequence>MRVKGSVAVVVGASSGIGRATALRLARKGADVVVAARREEPLRDLAAECESHGVRALAVPTDITEDADARNLLDRTLERFGRVDTWVNTASVTFFGPFHEVPMADFRRVVDVNVMGVALGSRVALEQMREQRRGVLINVSSVVGEVPQPYTSAYSLSKAAVRALGTSLRSELMLDGLTGVKVTTVLPATIDTPFFQHAANYSGRQAVPMPPVYSPERVARAIVNVVRVPRREIVVGPLGRLMAVQHRITPRATEALMAVQVDKTQLSRHQEAPPTDGNLHRPGGEATATGGWHGRRRTAQRAVVGMALLVAAGAGARRLVR</sequence>
<dbReference type="PRINTS" id="PR00081">
    <property type="entry name" value="GDHRDH"/>
</dbReference>
<evidence type="ECO:0000259" key="5">
    <source>
        <dbReference type="SMART" id="SM00822"/>
    </source>
</evidence>
<reference evidence="6" key="1">
    <citation type="submission" date="2023-02" db="EMBL/GenBank/DDBJ databases">
        <title>Georgenia sp.10Sc9-8, isolated from a soil sample collected from the Taklamakan desert.</title>
        <authorList>
            <person name="Liu S."/>
        </authorList>
    </citation>
    <scope>NUCLEOTIDE SEQUENCE</scope>
    <source>
        <strain evidence="6">10Sc9-8</strain>
    </source>
</reference>
<evidence type="ECO:0000256" key="4">
    <source>
        <dbReference type="SAM" id="MobiDB-lite"/>
    </source>
</evidence>
<dbReference type="PRINTS" id="PR00080">
    <property type="entry name" value="SDRFAMILY"/>
</dbReference>
<dbReference type="SMART" id="SM00822">
    <property type="entry name" value="PKS_KR"/>
    <property type="match status" value="1"/>
</dbReference>
<feature type="region of interest" description="Disordered" evidence="4">
    <location>
        <begin position="266"/>
        <end position="296"/>
    </location>
</feature>
<dbReference type="InterPro" id="IPR057326">
    <property type="entry name" value="KR_dom"/>
</dbReference>
<feature type="domain" description="Ketoreductase" evidence="5">
    <location>
        <begin position="6"/>
        <end position="183"/>
    </location>
</feature>
<dbReference type="InterPro" id="IPR002347">
    <property type="entry name" value="SDR_fam"/>
</dbReference>
<comment type="caution">
    <text evidence="6">The sequence shown here is derived from an EMBL/GenBank/DDBJ whole genome shotgun (WGS) entry which is preliminary data.</text>
</comment>
<dbReference type="NCBIfam" id="NF005495">
    <property type="entry name" value="PRK07109.1"/>
    <property type="match status" value="1"/>
</dbReference>
<dbReference type="Pfam" id="PF00106">
    <property type="entry name" value="adh_short"/>
    <property type="match status" value="1"/>
</dbReference>
<comment type="similarity">
    <text evidence="1 3">Belongs to the short-chain dehydrogenases/reductases (SDR) family.</text>
</comment>
<keyword evidence="7" id="KW-1185">Reference proteome</keyword>
<proteinExistence type="inferred from homology"/>
<protein>
    <submittedName>
        <fullName evidence="6">SDR family oxidoreductase</fullName>
    </submittedName>
</protein>
<dbReference type="Gene3D" id="3.40.50.720">
    <property type="entry name" value="NAD(P)-binding Rossmann-like Domain"/>
    <property type="match status" value="1"/>
</dbReference>